<keyword evidence="4" id="KW-1185">Reference proteome</keyword>
<dbReference type="Proteomes" id="UP000246352">
    <property type="component" value="Unassembled WGS sequence"/>
</dbReference>
<evidence type="ECO:0000313" key="4">
    <source>
        <dbReference type="Proteomes" id="UP000246352"/>
    </source>
</evidence>
<name>A0A317PF83_9HYPH</name>
<evidence type="ECO:0000259" key="2">
    <source>
        <dbReference type="Pfam" id="PF07484"/>
    </source>
</evidence>
<feature type="region of interest" description="Disordered" evidence="1">
    <location>
        <begin position="123"/>
        <end position="142"/>
    </location>
</feature>
<dbReference type="OrthoDB" id="9810174at2"/>
<comment type="caution">
    <text evidence="3">The sequence shown here is derived from an EMBL/GenBank/DDBJ whole genome shotgun (WGS) entry which is preliminary data.</text>
</comment>
<evidence type="ECO:0000313" key="3">
    <source>
        <dbReference type="EMBL" id="PWV98851.1"/>
    </source>
</evidence>
<gene>
    <name evidence="3" type="ORF">DFR52_104141</name>
</gene>
<sequence>MSEPFVAEIRMIGFTFAPRGWAYCDGQILAIGQNQALFSILGVNYGGNGTTTFGLPDLRGRTPIHSDQTYSLAARSGFETVTLTSAEIPLHSHAVRASSLAGVQPAAQSALLGAAAIYRDPEPATSTAMRPGTISNAGGSQPHSNMQPYLTLGFVIALQGVFPSRN</sequence>
<dbReference type="EMBL" id="QGTR01000004">
    <property type="protein sequence ID" value="PWV98851.1"/>
    <property type="molecule type" value="Genomic_DNA"/>
</dbReference>
<proteinExistence type="predicted"/>
<dbReference type="Gene3D" id="3.90.1340.10">
    <property type="entry name" value="Phage tail collar domain"/>
    <property type="match status" value="1"/>
</dbReference>
<dbReference type="AlphaFoldDB" id="A0A317PF83"/>
<feature type="domain" description="Phage tail collar" evidence="2">
    <location>
        <begin position="8"/>
        <end position="63"/>
    </location>
</feature>
<dbReference type="InterPro" id="IPR037053">
    <property type="entry name" value="Phage_tail_collar_dom_sf"/>
</dbReference>
<dbReference type="SUPFAM" id="SSF88874">
    <property type="entry name" value="Receptor-binding domain of short tail fibre protein gp12"/>
    <property type="match status" value="1"/>
</dbReference>
<organism evidence="3 4">
    <name type="scientific">Hoeflea marina</name>
    <dbReference type="NCBI Taxonomy" id="274592"/>
    <lineage>
        <taxon>Bacteria</taxon>
        <taxon>Pseudomonadati</taxon>
        <taxon>Pseudomonadota</taxon>
        <taxon>Alphaproteobacteria</taxon>
        <taxon>Hyphomicrobiales</taxon>
        <taxon>Rhizobiaceae</taxon>
        <taxon>Hoeflea</taxon>
    </lineage>
</organism>
<dbReference type="Pfam" id="PF07484">
    <property type="entry name" value="Collar"/>
    <property type="match status" value="1"/>
</dbReference>
<feature type="compositionally biased region" description="Polar residues" evidence="1">
    <location>
        <begin position="124"/>
        <end position="142"/>
    </location>
</feature>
<accession>A0A317PF83</accession>
<reference evidence="3 4" key="1">
    <citation type="submission" date="2018-05" db="EMBL/GenBank/DDBJ databases">
        <title>Genomic Encyclopedia of Type Strains, Phase IV (KMG-IV): sequencing the most valuable type-strain genomes for metagenomic binning, comparative biology and taxonomic classification.</title>
        <authorList>
            <person name="Goeker M."/>
        </authorList>
    </citation>
    <scope>NUCLEOTIDE SEQUENCE [LARGE SCALE GENOMIC DNA]</scope>
    <source>
        <strain evidence="3 4">DSM 16791</strain>
    </source>
</reference>
<dbReference type="InterPro" id="IPR011083">
    <property type="entry name" value="Phage_tail_collar_dom"/>
</dbReference>
<evidence type="ECO:0000256" key="1">
    <source>
        <dbReference type="SAM" id="MobiDB-lite"/>
    </source>
</evidence>
<protein>
    <submittedName>
        <fullName evidence="3">Microcystin-dependent protein</fullName>
    </submittedName>
</protein>